<keyword evidence="3" id="KW-1185">Reference proteome</keyword>
<gene>
    <name evidence="2" type="ORF">BW733_08995</name>
</gene>
<dbReference type="STRING" id="399497.BW733_08995"/>
<name>A0A1Q2CXY3_9ACTN</name>
<proteinExistence type="predicted"/>
<evidence type="ECO:0000313" key="2">
    <source>
        <dbReference type="EMBL" id="AQP50944.1"/>
    </source>
</evidence>
<dbReference type="Proteomes" id="UP000188235">
    <property type="component" value="Chromosome"/>
</dbReference>
<protein>
    <recommendedName>
        <fullName evidence="1">DUF6596 domain-containing protein</fullName>
    </recommendedName>
</protein>
<dbReference type="EMBL" id="CP019607">
    <property type="protein sequence ID" value="AQP50944.1"/>
    <property type="molecule type" value="Genomic_DNA"/>
</dbReference>
<evidence type="ECO:0000259" key="1">
    <source>
        <dbReference type="Pfam" id="PF20239"/>
    </source>
</evidence>
<dbReference type="KEGG" id="tfa:BW733_08995"/>
<dbReference type="AlphaFoldDB" id="A0A1Q2CXY3"/>
<feature type="domain" description="DUF6596" evidence="1">
    <location>
        <begin position="2"/>
        <end position="96"/>
    </location>
</feature>
<evidence type="ECO:0000313" key="3">
    <source>
        <dbReference type="Proteomes" id="UP000188235"/>
    </source>
</evidence>
<sequence length="187" mass="20333">MVLTVIYAIYNEGYVTTAGELSRFDLSQEALRLARVVVRHVPDHLEATGLLALLPLLQARRPARIGQGGRLVPLPEQDRSLWDATMIAEGHDLVRALLAANRPGPFQYQAAIQAVHCDAERDEDTDWAQILTLYDQLIAAEPSDAARRARIVAVGHLHGPEAALADDGAQRISPELLVEVPQVAGLG</sequence>
<dbReference type="PANTHER" id="PTHR47756:SF2">
    <property type="entry name" value="BLL6612 PROTEIN"/>
    <property type="match status" value="1"/>
</dbReference>
<reference evidence="2 3" key="1">
    <citation type="journal article" date="2008" name="Int. J. Syst. Evol. Microbiol.">
        <title>Tessaracoccus flavescens sp. nov., isolated from marine sediment.</title>
        <authorList>
            <person name="Lee D.W."/>
            <person name="Lee S.D."/>
        </authorList>
    </citation>
    <scope>NUCLEOTIDE SEQUENCE [LARGE SCALE GENOMIC DNA]</scope>
    <source>
        <strain evidence="2 3">SST-39T</strain>
    </source>
</reference>
<dbReference type="InterPro" id="IPR046531">
    <property type="entry name" value="DUF6596"/>
</dbReference>
<dbReference type="Pfam" id="PF20239">
    <property type="entry name" value="DUF6596"/>
    <property type="match status" value="1"/>
</dbReference>
<dbReference type="PANTHER" id="PTHR47756">
    <property type="entry name" value="BLL6612 PROTEIN-RELATED"/>
    <property type="match status" value="1"/>
</dbReference>
<accession>A0A1Q2CXY3</accession>
<organism evidence="2 3">
    <name type="scientific">Tessaracoccus flavescens</name>
    <dbReference type="NCBI Taxonomy" id="399497"/>
    <lineage>
        <taxon>Bacteria</taxon>
        <taxon>Bacillati</taxon>
        <taxon>Actinomycetota</taxon>
        <taxon>Actinomycetes</taxon>
        <taxon>Propionibacteriales</taxon>
        <taxon>Propionibacteriaceae</taxon>
        <taxon>Tessaracoccus</taxon>
    </lineage>
</organism>